<dbReference type="SUPFAM" id="SSF63446">
    <property type="entry name" value="Type I dockerin domain"/>
    <property type="match status" value="1"/>
</dbReference>
<feature type="transmembrane region" description="Helical" evidence="1">
    <location>
        <begin position="7"/>
        <end position="28"/>
    </location>
</feature>
<evidence type="ECO:0000313" key="2">
    <source>
        <dbReference type="EMBL" id="KKS44944.1"/>
    </source>
</evidence>
<evidence type="ECO:0008006" key="4">
    <source>
        <dbReference type="Google" id="ProtNLM"/>
    </source>
</evidence>
<keyword evidence="1" id="KW-0472">Membrane</keyword>
<dbReference type="InterPro" id="IPR008965">
    <property type="entry name" value="CBM2/CBM3_carb-bd_dom_sf"/>
</dbReference>
<organism evidence="2 3">
    <name type="scientific">Candidatus Gottesmanbacteria bacterium GW2011_GWA2_42_18</name>
    <dbReference type="NCBI Taxonomy" id="1618442"/>
    <lineage>
        <taxon>Bacteria</taxon>
        <taxon>Candidatus Gottesmaniibacteriota</taxon>
    </lineage>
</organism>
<dbReference type="Proteomes" id="UP000034320">
    <property type="component" value="Unassembled WGS sequence"/>
</dbReference>
<comment type="caution">
    <text evidence="2">The sequence shown here is derived from an EMBL/GenBank/DDBJ whole genome shotgun (WGS) entry which is preliminary data.</text>
</comment>
<dbReference type="CDD" id="cd08547">
    <property type="entry name" value="Type_II_cohesin"/>
    <property type="match status" value="1"/>
</dbReference>
<protein>
    <recommendedName>
        <fullName evidence="4">Dockerin domain-containing protein</fullName>
    </recommendedName>
</protein>
<dbReference type="EMBL" id="LCDD01000052">
    <property type="protein sequence ID" value="KKS44944.1"/>
    <property type="molecule type" value="Genomic_DNA"/>
</dbReference>
<dbReference type="PROSITE" id="PS00018">
    <property type="entry name" value="EF_HAND_1"/>
    <property type="match status" value="1"/>
</dbReference>
<dbReference type="InterPro" id="IPR002105">
    <property type="entry name" value="Dockerin_1_rpt"/>
</dbReference>
<dbReference type="Gene3D" id="2.60.40.680">
    <property type="match status" value="1"/>
</dbReference>
<dbReference type="InterPro" id="IPR036439">
    <property type="entry name" value="Dockerin_dom_sf"/>
</dbReference>
<reference evidence="2 3" key="1">
    <citation type="journal article" date="2015" name="Nature">
        <title>rRNA introns, odd ribosomes, and small enigmatic genomes across a large radiation of phyla.</title>
        <authorList>
            <person name="Brown C.T."/>
            <person name="Hug L.A."/>
            <person name="Thomas B.C."/>
            <person name="Sharon I."/>
            <person name="Castelle C.J."/>
            <person name="Singh A."/>
            <person name="Wilkins M.J."/>
            <person name="Williams K.H."/>
            <person name="Banfield J.F."/>
        </authorList>
    </citation>
    <scope>NUCLEOTIDE SEQUENCE [LARGE SCALE GENOMIC DNA]</scope>
</reference>
<dbReference type="Pfam" id="PF00404">
    <property type="entry name" value="Dockerin_1"/>
    <property type="match status" value="1"/>
</dbReference>
<dbReference type="GO" id="GO:0030246">
    <property type="term" value="F:carbohydrate binding"/>
    <property type="evidence" value="ECO:0007669"/>
    <property type="project" value="InterPro"/>
</dbReference>
<evidence type="ECO:0000256" key="1">
    <source>
        <dbReference type="SAM" id="Phobius"/>
    </source>
</evidence>
<gene>
    <name evidence="2" type="ORF">UV09_C0052G0002</name>
</gene>
<dbReference type="AlphaFoldDB" id="A0A0G0Z8I7"/>
<evidence type="ECO:0000313" key="3">
    <source>
        <dbReference type="Proteomes" id="UP000034320"/>
    </source>
</evidence>
<proteinExistence type="predicted"/>
<dbReference type="GO" id="GO:0000272">
    <property type="term" value="P:polysaccharide catabolic process"/>
    <property type="evidence" value="ECO:0007669"/>
    <property type="project" value="InterPro"/>
</dbReference>
<dbReference type="SUPFAM" id="SSF49384">
    <property type="entry name" value="Carbohydrate-binding domain"/>
    <property type="match status" value="1"/>
</dbReference>
<dbReference type="InterPro" id="IPR018247">
    <property type="entry name" value="EF_Hand_1_Ca_BS"/>
</dbReference>
<sequence>MRKELPKIITIFFITVGVVLLGLNFIFFGQAPKSKAAGETISYVFDPSAVNQTSGDFTTSVKIKPSVDMTIRGYQFEIAFDKTKIQFKNIQYKTGTVSAGVGDDDSKASIINQNGKIKVVGEIQSATGQIILASQNTEVVIVSFTANSSQSSSVTTGATDAKFFMIKADYSLFEVPSAGQVSFSVNGGGPTLTPAPTVTPGGPTLTPTPTGGTGNANLIMKLKFQGIIKKPATDALNKLSVKVKLLNGTTGQETAYQTAEFTADNQGIWSGNTSFNIDVNAKYILYVKGPYHIQKKICDTGPTETAGGTYRCTKGNIALKNGDNDLNLSGIVLLSGDLPDQDGSVTAYDTSLIYNNLGKDNDKCDVNRDGRCDTQDFSLVIAALSVKNDEL</sequence>
<name>A0A0G0Z8I7_9BACT</name>
<keyword evidence="1" id="KW-0812">Transmembrane</keyword>
<dbReference type="GO" id="GO:0004553">
    <property type="term" value="F:hydrolase activity, hydrolyzing O-glycosyl compounds"/>
    <property type="evidence" value="ECO:0007669"/>
    <property type="project" value="InterPro"/>
</dbReference>
<keyword evidence="1" id="KW-1133">Transmembrane helix</keyword>
<accession>A0A0G0Z8I7</accession>